<accession>A0A4D6NIH6</accession>
<evidence type="ECO:0000256" key="1">
    <source>
        <dbReference type="ARBA" id="ARBA00004613"/>
    </source>
</evidence>
<feature type="signal peptide" evidence="5">
    <location>
        <begin position="1"/>
        <end position="23"/>
    </location>
</feature>
<sequence>MTKLQNIVLVMLALFVLFNQTYGEWKFCSKSMNFDGQCPLGTSGRSCFEEFLARLGASATPMNCTCDNLPQNQRKCTCQVVCGQ</sequence>
<evidence type="ECO:0000256" key="4">
    <source>
        <dbReference type="ARBA" id="ARBA00022729"/>
    </source>
</evidence>
<comment type="similarity">
    <text evidence="2">Belongs to the DEFL family.</text>
</comment>
<evidence type="ECO:0000313" key="7">
    <source>
        <dbReference type="Proteomes" id="UP000501690"/>
    </source>
</evidence>
<reference evidence="6 7" key="1">
    <citation type="submission" date="2019-04" db="EMBL/GenBank/DDBJ databases">
        <title>An improved genome assembly and genetic linkage map for asparagus bean, Vigna unguiculata ssp. sesquipedialis.</title>
        <authorList>
            <person name="Xia Q."/>
            <person name="Zhang R."/>
            <person name="Dong Y."/>
        </authorList>
    </citation>
    <scope>NUCLEOTIDE SEQUENCE [LARGE SCALE GENOMIC DNA]</scope>
    <source>
        <tissue evidence="6">Leaf</tissue>
    </source>
</reference>
<gene>
    <name evidence="6" type="ORF">DEO72_LG10g4022</name>
</gene>
<keyword evidence="4 5" id="KW-0732">Signal</keyword>
<dbReference type="Proteomes" id="UP000501690">
    <property type="component" value="Linkage Group LG10"/>
</dbReference>
<proteinExistence type="inferred from homology"/>
<keyword evidence="7" id="KW-1185">Reference proteome</keyword>
<dbReference type="PANTHER" id="PTHR34450">
    <property type="entry name" value="DEFENSIN-LIKE PROTEIN 245-RELATED"/>
    <property type="match status" value="1"/>
</dbReference>
<comment type="subcellular location">
    <subcellularLocation>
        <location evidence="1">Secreted</location>
    </subcellularLocation>
</comment>
<organism evidence="6 7">
    <name type="scientific">Vigna unguiculata</name>
    <name type="common">Cowpea</name>
    <dbReference type="NCBI Taxonomy" id="3917"/>
    <lineage>
        <taxon>Eukaryota</taxon>
        <taxon>Viridiplantae</taxon>
        <taxon>Streptophyta</taxon>
        <taxon>Embryophyta</taxon>
        <taxon>Tracheophyta</taxon>
        <taxon>Spermatophyta</taxon>
        <taxon>Magnoliopsida</taxon>
        <taxon>eudicotyledons</taxon>
        <taxon>Gunneridae</taxon>
        <taxon>Pentapetalae</taxon>
        <taxon>rosids</taxon>
        <taxon>fabids</taxon>
        <taxon>Fabales</taxon>
        <taxon>Fabaceae</taxon>
        <taxon>Papilionoideae</taxon>
        <taxon>50 kb inversion clade</taxon>
        <taxon>NPAAA clade</taxon>
        <taxon>indigoferoid/millettioid clade</taxon>
        <taxon>Phaseoleae</taxon>
        <taxon>Vigna</taxon>
    </lineage>
</organism>
<dbReference type="InterPro" id="IPR010682">
    <property type="entry name" value="SCRL"/>
</dbReference>
<dbReference type="Pfam" id="PF06876">
    <property type="entry name" value="SCRL"/>
    <property type="match status" value="1"/>
</dbReference>
<dbReference type="GO" id="GO:0005576">
    <property type="term" value="C:extracellular region"/>
    <property type="evidence" value="ECO:0007669"/>
    <property type="project" value="UniProtKB-SubCell"/>
</dbReference>
<protein>
    <submittedName>
        <fullName evidence="6">Plant self-incompatibility response</fullName>
    </submittedName>
</protein>
<dbReference type="EMBL" id="CP039354">
    <property type="protein sequence ID" value="QCE12772.1"/>
    <property type="molecule type" value="Genomic_DNA"/>
</dbReference>
<evidence type="ECO:0000256" key="5">
    <source>
        <dbReference type="SAM" id="SignalP"/>
    </source>
</evidence>
<dbReference type="PANTHER" id="PTHR34450:SF9">
    <property type="entry name" value="DEFENSIN-LIKE PROTEIN 242-RELATED"/>
    <property type="match status" value="1"/>
</dbReference>
<feature type="chain" id="PRO_5020020914" evidence="5">
    <location>
        <begin position="24"/>
        <end position="84"/>
    </location>
</feature>
<evidence type="ECO:0000313" key="6">
    <source>
        <dbReference type="EMBL" id="QCE12772.1"/>
    </source>
</evidence>
<name>A0A4D6NIH6_VIGUN</name>
<keyword evidence="3" id="KW-0964">Secreted</keyword>
<dbReference type="AlphaFoldDB" id="A0A4D6NIH6"/>
<dbReference type="GO" id="GO:0007165">
    <property type="term" value="P:signal transduction"/>
    <property type="evidence" value="ECO:0007669"/>
    <property type="project" value="InterPro"/>
</dbReference>
<evidence type="ECO:0000256" key="2">
    <source>
        <dbReference type="ARBA" id="ARBA00006722"/>
    </source>
</evidence>
<evidence type="ECO:0000256" key="3">
    <source>
        <dbReference type="ARBA" id="ARBA00022525"/>
    </source>
</evidence>